<keyword evidence="3" id="KW-1185">Reference proteome</keyword>
<proteinExistence type="predicted"/>
<protein>
    <recommendedName>
        <fullName evidence="1">Putative plant transposon protein domain-containing protein</fullName>
    </recommendedName>
</protein>
<dbReference type="Proteomes" id="UP000011115">
    <property type="component" value="Unassembled WGS sequence"/>
</dbReference>
<evidence type="ECO:0000259" key="1">
    <source>
        <dbReference type="Pfam" id="PF20167"/>
    </source>
</evidence>
<dbReference type="Gramene" id="PGSC0003DMT400085666">
    <property type="protein sequence ID" value="PGSC0003DMT400085666"/>
    <property type="gene ID" value="PGSC0003DMG400035237"/>
</dbReference>
<name>M1DA03_SOLTU</name>
<reference evidence="3" key="1">
    <citation type="journal article" date="2011" name="Nature">
        <title>Genome sequence and analysis of the tuber crop potato.</title>
        <authorList>
            <consortium name="The Potato Genome Sequencing Consortium"/>
        </authorList>
    </citation>
    <scope>NUCLEOTIDE SEQUENCE [LARGE SCALE GENOMIC DNA]</scope>
    <source>
        <strain evidence="3">cv. DM1-3 516 R44</strain>
    </source>
</reference>
<dbReference type="InParanoid" id="M1DA03"/>
<dbReference type="Pfam" id="PF20167">
    <property type="entry name" value="Transposase_32"/>
    <property type="match status" value="1"/>
</dbReference>
<dbReference type="AlphaFoldDB" id="M1DA03"/>
<dbReference type="EnsemblPlants" id="PGSC0003DMT400085666">
    <property type="protein sequence ID" value="PGSC0003DMT400085666"/>
    <property type="gene ID" value="PGSC0003DMG400035237"/>
</dbReference>
<sequence>MVNWDRAVMVAAVVAGLEMNFSHMLIAEIHERAFKATTTLPFPCLIFYICRDASVPVWHCDRLLQETKTLDISLIRDEANIAAPRKDPYVEVPPLGDDLVANVEQMHDDDTAPPTTIADA</sequence>
<accession>M1DA03</accession>
<dbReference type="HOGENOM" id="CLU_028647_5_1_1"/>
<dbReference type="InterPro" id="IPR046796">
    <property type="entry name" value="Transposase_32_dom"/>
</dbReference>
<reference evidence="2" key="2">
    <citation type="submission" date="2015-06" db="UniProtKB">
        <authorList>
            <consortium name="EnsemblPlants"/>
        </authorList>
    </citation>
    <scope>IDENTIFICATION</scope>
    <source>
        <strain evidence="2">DM1-3 516 R44</strain>
    </source>
</reference>
<dbReference type="PaxDb" id="4113-PGSC0003DMT400085666"/>
<evidence type="ECO:0000313" key="2">
    <source>
        <dbReference type="EnsemblPlants" id="PGSC0003DMT400085666"/>
    </source>
</evidence>
<evidence type="ECO:0000313" key="3">
    <source>
        <dbReference type="Proteomes" id="UP000011115"/>
    </source>
</evidence>
<feature type="domain" description="Putative plant transposon protein" evidence="1">
    <location>
        <begin position="2"/>
        <end position="56"/>
    </location>
</feature>
<organism evidence="2 3">
    <name type="scientific">Solanum tuberosum</name>
    <name type="common">Potato</name>
    <dbReference type="NCBI Taxonomy" id="4113"/>
    <lineage>
        <taxon>Eukaryota</taxon>
        <taxon>Viridiplantae</taxon>
        <taxon>Streptophyta</taxon>
        <taxon>Embryophyta</taxon>
        <taxon>Tracheophyta</taxon>
        <taxon>Spermatophyta</taxon>
        <taxon>Magnoliopsida</taxon>
        <taxon>eudicotyledons</taxon>
        <taxon>Gunneridae</taxon>
        <taxon>Pentapetalae</taxon>
        <taxon>asterids</taxon>
        <taxon>lamiids</taxon>
        <taxon>Solanales</taxon>
        <taxon>Solanaceae</taxon>
        <taxon>Solanoideae</taxon>
        <taxon>Solaneae</taxon>
        <taxon>Solanum</taxon>
    </lineage>
</organism>